<sequence>MTQPTAQPPGPPAPPPEQQSPPAPLLRRSRRQKVVAGVCGGLGRYCDIDPVIFRIAIGVLSVTGGIGLIFYGFAWLIVPVEGEEENEARRALSGRVEGAALAAVLMALLGCALFLSMLNNGGTLAFSALLTLAVAGAAVWSQRRTLVTPQGGPLDPATAHAVSEAPPEAKAPPTPDSPSWWRDPIVKDGTTGPVATGYLWGPADASAPEGPPPGRAAGGRGTGPGAWGSGGGGSAGMDWAVGDRGRAAASRPRGPRSIGGLVLLLALVAGGLGTGLSWTGQPLGTSLQTGLACALAVFGLGLVASSFLGRTGFGTILMTMVTAVLLAGASALPKEIGTEWTRTQWRPATVAAVEPRYQLGTGAATLDLGRVAVPADAVVGTGADVGAGRLKVTVPRDATVKVTAQVGLGDIRLPGDLPNDVDVAPDRKRTETLAPPAGAEPGGTLTLDLEVGVGQVEVTRAAS</sequence>
<reference evidence="9 10" key="1">
    <citation type="submission" date="2021-03" db="EMBL/GenBank/DDBJ databases">
        <title>Complete genome of Streptomyces formicae strain 1H-GS9 (DSM 100524).</title>
        <authorList>
            <person name="Atanasov K.E."/>
            <person name="Altabella T."/>
            <person name="Ferrer A."/>
        </authorList>
    </citation>
    <scope>NUCLEOTIDE SEQUENCE [LARGE SCALE GENOMIC DNA]</scope>
    <source>
        <strain evidence="9 10">1H-GS9</strain>
    </source>
</reference>
<keyword evidence="10" id="KW-1185">Reference proteome</keyword>
<feature type="transmembrane region" description="Helical" evidence="7">
    <location>
        <begin position="99"/>
        <end position="118"/>
    </location>
</feature>
<feature type="compositionally biased region" description="Gly residues" evidence="6">
    <location>
        <begin position="216"/>
        <end position="235"/>
    </location>
</feature>
<dbReference type="Proteomes" id="UP000828924">
    <property type="component" value="Chromosome"/>
</dbReference>
<keyword evidence="2" id="KW-1003">Cell membrane</keyword>
<name>A0ABY3WH90_9ACTN</name>
<feature type="transmembrane region" description="Helical" evidence="7">
    <location>
        <begin position="311"/>
        <end position="332"/>
    </location>
</feature>
<protein>
    <submittedName>
        <fullName evidence="9">PspC domain-containing protein</fullName>
    </submittedName>
</protein>
<evidence type="ECO:0000256" key="1">
    <source>
        <dbReference type="ARBA" id="ARBA00004162"/>
    </source>
</evidence>
<feature type="region of interest" description="Disordered" evidence="6">
    <location>
        <begin position="149"/>
        <end position="180"/>
    </location>
</feature>
<feature type="domain" description="Phage shock protein PspC N-terminal" evidence="8">
    <location>
        <begin position="26"/>
        <end position="81"/>
    </location>
</feature>
<accession>A0ABY3WH90</accession>
<dbReference type="EMBL" id="CP071872">
    <property type="protein sequence ID" value="UNM10824.1"/>
    <property type="molecule type" value="Genomic_DNA"/>
</dbReference>
<feature type="compositionally biased region" description="Pro residues" evidence="6">
    <location>
        <begin position="1"/>
        <end position="24"/>
    </location>
</feature>
<evidence type="ECO:0000313" key="10">
    <source>
        <dbReference type="Proteomes" id="UP000828924"/>
    </source>
</evidence>
<keyword evidence="5 7" id="KW-0472">Membrane</keyword>
<evidence type="ECO:0000313" key="9">
    <source>
        <dbReference type="EMBL" id="UNM10824.1"/>
    </source>
</evidence>
<evidence type="ECO:0000256" key="4">
    <source>
        <dbReference type="ARBA" id="ARBA00022989"/>
    </source>
</evidence>
<feature type="transmembrane region" description="Helical" evidence="7">
    <location>
        <begin position="285"/>
        <end position="304"/>
    </location>
</feature>
<feature type="region of interest" description="Disordered" evidence="6">
    <location>
        <begin position="1"/>
        <end position="27"/>
    </location>
</feature>
<dbReference type="PANTHER" id="PTHR33885:SF3">
    <property type="entry name" value="PHAGE SHOCK PROTEIN C"/>
    <property type="match status" value="1"/>
</dbReference>
<dbReference type="Pfam" id="PF04024">
    <property type="entry name" value="PspC"/>
    <property type="match status" value="1"/>
</dbReference>
<organism evidence="9 10">
    <name type="scientific">Streptomyces formicae</name>
    <dbReference type="NCBI Taxonomy" id="1616117"/>
    <lineage>
        <taxon>Bacteria</taxon>
        <taxon>Bacillati</taxon>
        <taxon>Actinomycetota</taxon>
        <taxon>Actinomycetes</taxon>
        <taxon>Kitasatosporales</taxon>
        <taxon>Streptomycetaceae</taxon>
        <taxon>Streptomyces</taxon>
    </lineage>
</organism>
<evidence type="ECO:0000256" key="6">
    <source>
        <dbReference type="SAM" id="MobiDB-lite"/>
    </source>
</evidence>
<evidence type="ECO:0000256" key="5">
    <source>
        <dbReference type="ARBA" id="ARBA00023136"/>
    </source>
</evidence>
<dbReference type="RefSeq" id="WP_242329359.1">
    <property type="nucleotide sequence ID" value="NZ_CP071872.1"/>
</dbReference>
<keyword evidence="4 7" id="KW-1133">Transmembrane helix</keyword>
<feature type="transmembrane region" description="Helical" evidence="7">
    <location>
        <begin position="51"/>
        <end position="78"/>
    </location>
</feature>
<dbReference type="PANTHER" id="PTHR33885">
    <property type="entry name" value="PHAGE SHOCK PROTEIN C"/>
    <property type="match status" value="1"/>
</dbReference>
<dbReference type="InterPro" id="IPR007168">
    <property type="entry name" value="Phageshock_PspC_N"/>
</dbReference>
<feature type="transmembrane region" description="Helical" evidence="7">
    <location>
        <begin position="124"/>
        <end position="141"/>
    </location>
</feature>
<feature type="transmembrane region" description="Helical" evidence="7">
    <location>
        <begin position="258"/>
        <end position="279"/>
    </location>
</feature>
<keyword evidence="3 7" id="KW-0812">Transmembrane</keyword>
<evidence type="ECO:0000259" key="8">
    <source>
        <dbReference type="Pfam" id="PF04024"/>
    </source>
</evidence>
<proteinExistence type="predicted"/>
<evidence type="ECO:0000256" key="2">
    <source>
        <dbReference type="ARBA" id="ARBA00022475"/>
    </source>
</evidence>
<evidence type="ECO:0000256" key="3">
    <source>
        <dbReference type="ARBA" id="ARBA00022692"/>
    </source>
</evidence>
<dbReference type="InterPro" id="IPR052027">
    <property type="entry name" value="PspC"/>
</dbReference>
<feature type="region of interest" description="Disordered" evidence="6">
    <location>
        <begin position="202"/>
        <end position="237"/>
    </location>
</feature>
<evidence type="ECO:0000256" key="7">
    <source>
        <dbReference type="SAM" id="Phobius"/>
    </source>
</evidence>
<comment type="subcellular location">
    <subcellularLocation>
        <location evidence="1">Cell membrane</location>
        <topology evidence="1">Single-pass membrane protein</topology>
    </subcellularLocation>
</comment>
<gene>
    <name evidence="9" type="ORF">J4032_04215</name>
</gene>